<sequence length="319" mass="34649">MGKKSTKPQPSDADRLSAFVRRLRRIEAHPLIAADGGALIRHLHTTPFRVLALQKPDGTPVGTQLKFDLPDEVVFESLAARLRPMTLANDVLGHAAVMDSLDALTAHVDDPRIAKVNAQARADWAAATERDRARGGKVRAYKMVVGTRGGDDAVTLTDLDLAYAWLYEDSLHGDLPSTDMVSSRDRYFAAVTVFCHIAVVALKTLGYLRWMIENGHLILPDAALNAEVVVVEPAWTENVAAHMAGPEVNPDEFEDPDSIPDGALSIHDFIHENYGRAGDDESVVEAGFEATVHIGEAESTSPETAEHTNDFIDELTAGD</sequence>
<organism evidence="1 2">
    <name type="scientific">Gordonia cholesterolivorans</name>
    <dbReference type="NCBI Taxonomy" id="559625"/>
    <lineage>
        <taxon>Bacteria</taxon>
        <taxon>Bacillati</taxon>
        <taxon>Actinomycetota</taxon>
        <taxon>Actinomycetes</taxon>
        <taxon>Mycobacteriales</taxon>
        <taxon>Gordoniaceae</taxon>
        <taxon>Gordonia</taxon>
    </lineage>
</organism>
<dbReference type="EMBL" id="BAAARB010000005">
    <property type="protein sequence ID" value="GAA2375830.1"/>
    <property type="molecule type" value="Genomic_DNA"/>
</dbReference>
<dbReference type="Proteomes" id="UP001501170">
    <property type="component" value="Unassembled WGS sequence"/>
</dbReference>
<reference evidence="1 2" key="1">
    <citation type="journal article" date="2019" name="Int. J. Syst. Evol. Microbiol.">
        <title>The Global Catalogue of Microorganisms (GCM) 10K type strain sequencing project: providing services to taxonomists for standard genome sequencing and annotation.</title>
        <authorList>
            <consortium name="The Broad Institute Genomics Platform"/>
            <consortium name="The Broad Institute Genome Sequencing Center for Infectious Disease"/>
            <person name="Wu L."/>
            <person name="Ma J."/>
        </authorList>
    </citation>
    <scope>NUCLEOTIDE SEQUENCE [LARGE SCALE GENOMIC DNA]</scope>
    <source>
        <strain evidence="1 2">JCM 16227</strain>
    </source>
</reference>
<name>A0ABN3HC86_9ACTN</name>
<gene>
    <name evidence="1" type="ORF">GCM10009855_13860</name>
</gene>
<comment type="caution">
    <text evidence="1">The sequence shown here is derived from an EMBL/GenBank/DDBJ whole genome shotgun (WGS) entry which is preliminary data.</text>
</comment>
<evidence type="ECO:0000313" key="2">
    <source>
        <dbReference type="Proteomes" id="UP001501170"/>
    </source>
</evidence>
<accession>A0ABN3HC86</accession>
<evidence type="ECO:0000313" key="1">
    <source>
        <dbReference type="EMBL" id="GAA2375830.1"/>
    </source>
</evidence>
<keyword evidence="2" id="KW-1185">Reference proteome</keyword>
<protein>
    <submittedName>
        <fullName evidence="1">Uncharacterized protein</fullName>
    </submittedName>
</protein>
<proteinExistence type="predicted"/>